<keyword evidence="1" id="KW-0808">Transferase</keyword>
<evidence type="ECO:0000259" key="8">
    <source>
        <dbReference type="PROSITE" id="PS50994"/>
    </source>
</evidence>
<keyword evidence="6" id="KW-0695">RNA-directed DNA polymerase</keyword>
<reference evidence="10" key="1">
    <citation type="submission" date="2025-08" db="UniProtKB">
        <authorList>
            <consortium name="RefSeq"/>
        </authorList>
    </citation>
    <scope>IDENTIFICATION</scope>
</reference>
<dbReference type="Gene3D" id="1.10.340.70">
    <property type="match status" value="1"/>
</dbReference>
<keyword evidence="3" id="KW-0540">Nuclease</keyword>
<dbReference type="AlphaFoldDB" id="A0A8B7ZDF2"/>
<dbReference type="PROSITE" id="PS50994">
    <property type="entry name" value="INTEGRASE"/>
    <property type="match status" value="1"/>
</dbReference>
<dbReference type="GO" id="GO:0003964">
    <property type="term" value="F:RNA-directed DNA polymerase activity"/>
    <property type="evidence" value="ECO:0007669"/>
    <property type="project" value="UniProtKB-KW"/>
</dbReference>
<dbReference type="GO" id="GO:0004519">
    <property type="term" value="F:endonuclease activity"/>
    <property type="evidence" value="ECO:0007669"/>
    <property type="project" value="UniProtKB-KW"/>
</dbReference>
<sequence length="675" mass="76993">MLRDRLVVGCREPAIQRKLLSDTSLTFEKALNIATAMEMASKDVEKIKEISQPESQPADPKVNKMQFSLKPKPKFARKPPSSAKGKRQSDDSAKAASRSFNQQKYILMCRPYLDDIIISGRNDAEHLANLNIVLLCLKESGMKLKREKCEFLCDSVTYLGHKLNQEGLRPLKSKIEAIQQAPSPKNQEELQTYLGLLGYYRKFIPNLSRHIAPLTELLRAEFKTDKKTRKCHGGLMEDPKFMWGPRQEDAFQESKTLLQSDTVLVHFDPEKPLLLQTDASSYGLGAVISHVLPDGSERPISFASRTLTSSEKNYAQYEKEGLGIIFWLKKFHKYLQGRHFSIVTDHEPLVALFGDKKSSSPMASARTTRWHMILSAYEYDIIHKEDKKHQNADALSRLPVTGGGEAWCSEEMPRKKSRLEDGVILRGRRVVIPEQSALRLRLLREIHATHPGIVKMKALAHSFMWWPVIDRMIEHEVQSCQNCQEHQKMPPPTILHPWEFPDKPWCRLHLDYASISGKDVLIVVDAFSKWIEAIRVGNSTAATTVRVLQRLFSTHGIPETVITDNRTQFVSEELSQFLSQNGVEHLQTAPKHPSSNGLAERAVQTVKVGVKKIRSGDLELRLQQFLLCYRVTPQLTTGKSPSELLYRRQIRTKLNQLKPNFGRRVKIQQARMQQS</sequence>
<evidence type="ECO:0000256" key="1">
    <source>
        <dbReference type="ARBA" id="ARBA00022679"/>
    </source>
</evidence>
<feature type="region of interest" description="Disordered" evidence="7">
    <location>
        <begin position="71"/>
        <end position="97"/>
    </location>
</feature>
<dbReference type="GeneID" id="110984905"/>
<dbReference type="OMA" id="SHENDLW"/>
<accession>A0A8B7ZDF2</accession>
<dbReference type="Gene3D" id="3.30.420.10">
    <property type="entry name" value="Ribonuclease H-like superfamily/Ribonuclease H"/>
    <property type="match status" value="1"/>
</dbReference>
<dbReference type="InterPro" id="IPR041373">
    <property type="entry name" value="RT_RNaseH"/>
</dbReference>
<dbReference type="InterPro" id="IPR041588">
    <property type="entry name" value="Integrase_H2C2"/>
</dbReference>
<dbReference type="Proteomes" id="UP000694845">
    <property type="component" value="Unplaced"/>
</dbReference>
<keyword evidence="9" id="KW-1185">Reference proteome</keyword>
<dbReference type="Gene3D" id="3.30.70.270">
    <property type="match status" value="2"/>
</dbReference>
<dbReference type="SUPFAM" id="SSF53098">
    <property type="entry name" value="Ribonuclease H-like"/>
    <property type="match status" value="1"/>
</dbReference>
<evidence type="ECO:0000256" key="4">
    <source>
        <dbReference type="ARBA" id="ARBA00022759"/>
    </source>
</evidence>
<dbReference type="CDD" id="cd09274">
    <property type="entry name" value="RNase_HI_RT_Ty3"/>
    <property type="match status" value="1"/>
</dbReference>
<dbReference type="Pfam" id="PF17921">
    <property type="entry name" value="Integrase_H2C2"/>
    <property type="match status" value="1"/>
</dbReference>
<dbReference type="PANTHER" id="PTHR37984">
    <property type="entry name" value="PROTEIN CBG26694"/>
    <property type="match status" value="1"/>
</dbReference>
<dbReference type="InterPro" id="IPR001584">
    <property type="entry name" value="Integrase_cat-core"/>
</dbReference>
<evidence type="ECO:0000313" key="9">
    <source>
        <dbReference type="Proteomes" id="UP000694845"/>
    </source>
</evidence>
<evidence type="ECO:0000256" key="6">
    <source>
        <dbReference type="ARBA" id="ARBA00022918"/>
    </source>
</evidence>
<evidence type="ECO:0000256" key="7">
    <source>
        <dbReference type="SAM" id="MobiDB-lite"/>
    </source>
</evidence>
<dbReference type="Pfam" id="PF00665">
    <property type="entry name" value="rve"/>
    <property type="match status" value="1"/>
</dbReference>
<dbReference type="GO" id="GO:0016787">
    <property type="term" value="F:hydrolase activity"/>
    <property type="evidence" value="ECO:0007669"/>
    <property type="project" value="UniProtKB-KW"/>
</dbReference>
<evidence type="ECO:0000313" key="10">
    <source>
        <dbReference type="RefSeq" id="XP_022101226.1"/>
    </source>
</evidence>
<dbReference type="Pfam" id="PF00078">
    <property type="entry name" value="RVT_1"/>
    <property type="match status" value="1"/>
</dbReference>
<keyword evidence="5" id="KW-0378">Hydrolase</keyword>
<dbReference type="RefSeq" id="XP_022101226.1">
    <property type="nucleotide sequence ID" value="XM_022245534.1"/>
</dbReference>
<keyword evidence="4" id="KW-0255">Endonuclease</keyword>
<keyword evidence="2" id="KW-0548">Nucleotidyltransferase</keyword>
<dbReference type="InterPro" id="IPR012337">
    <property type="entry name" value="RNaseH-like_sf"/>
</dbReference>
<organism evidence="9 10">
    <name type="scientific">Acanthaster planci</name>
    <name type="common">Crown-of-thorns starfish</name>
    <dbReference type="NCBI Taxonomy" id="133434"/>
    <lineage>
        <taxon>Eukaryota</taxon>
        <taxon>Metazoa</taxon>
        <taxon>Echinodermata</taxon>
        <taxon>Eleutherozoa</taxon>
        <taxon>Asterozoa</taxon>
        <taxon>Asteroidea</taxon>
        <taxon>Valvatacea</taxon>
        <taxon>Valvatida</taxon>
        <taxon>Acanthasteridae</taxon>
        <taxon>Acanthaster</taxon>
    </lineage>
</organism>
<dbReference type="SUPFAM" id="SSF56672">
    <property type="entry name" value="DNA/RNA polymerases"/>
    <property type="match status" value="1"/>
</dbReference>
<dbReference type="Pfam" id="PF17917">
    <property type="entry name" value="RT_RNaseH"/>
    <property type="match status" value="1"/>
</dbReference>
<name>A0A8B7ZDF2_ACAPL</name>
<evidence type="ECO:0000256" key="5">
    <source>
        <dbReference type="ARBA" id="ARBA00022801"/>
    </source>
</evidence>
<feature type="domain" description="Integrase catalytic" evidence="8">
    <location>
        <begin position="500"/>
        <end position="649"/>
    </location>
</feature>
<dbReference type="GO" id="GO:0015074">
    <property type="term" value="P:DNA integration"/>
    <property type="evidence" value="ECO:0007669"/>
    <property type="project" value="InterPro"/>
</dbReference>
<evidence type="ECO:0000256" key="2">
    <source>
        <dbReference type="ARBA" id="ARBA00022695"/>
    </source>
</evidence>
<dbReference type="InterPro" id="IPR050951">
    <property type="entry name" value="Retrovirus_Pol_polyprotein"/>
</dbReference>
<dbReference type="InterPro" id="IPR000477">
    <property type="entry name" value="RT_dom"/>
</dbReference>
<protein>
    <submittedName>
        <fullName evidence="10">Uncharacterized protein LOC110984905</fullName>
    </submittedName>
</protein>
<dbReference type="PANTHER" id="PTHR37984:SF13">
    <property type="entry name" value="RIBONUCLEASE H"/>
    <property type="match status" value="1"/>
</dbReference>
<dbReference type="InterPro" id="IPR043128">
    <property type="entry name" value="Rev_trsase/Diguanyl_cyclase"/>
</dbReference>
<gene>
    <name evidence="10" type="primary">LOC110984905</name>
</gene>
<dbReference type="InterPro" id="IPR036397">
    <property type="entry name" value="RNaseH_sf"/>
</dbReference>
<dbReference type="FunFam" id="3.30.420.10:FF:000063">
    <property type="entry name" value="Retrovirus-related Pol polyprotein from transposon 297-like Protein"/>
    <property type="match status" value="1"/>
</dbReference>
<evidence type="ECO:0000256" key="3">
    <source>
        <dbReference type="ARBA" id="ARBA00022722"/>
    </source>
</evidence>
<dbReference type="OrthoDB" id="775972at2759"/>
<dbReference type="GO" id="GO:0003676">
    <property type="term" value="F:nucleic acid binding"/>
    <property type="evidence" value="ECO:0007669"/>
    <property type="project" value="InterPro"/>
</dbReference>
<dbReference type="InterPro" id="IPR043502">
    <property type="entry name" value="DNA/RNA_pol_sf"/>
</dbReference>
<dbReference type="KEGG" id="aplc:110984905"/>
<proteinExistence type="predicted"/>
<dbReference type="FunFam" id="3.30.70.270:FF:000020">
    <property type="entry name" value="Transposon Tf2-6 polyprotein-like Protein"/>
    <property type="match status" value="1"/>
</dbReference>